<evidence type="ECO:0000313" key="3">
    <source>
        <dbReference type="Proteomes" id="UP000269221"/>
    </source>
</evidence>
<dbReference type="AlphaFoldDB" id="A0A3M0KXV7"/>
<comment type="caution">
    <text evidence="2">The sequence shown here is derived from an EMBL/GenBank/DDBJ whole genome shotgun (WGS) entry which is preliminary data.</text>
</comment>
<dbReference type="STRING" id="333673.A0A3M0KXV7"/>
<sequence>MPEAKSEKADSGQPWWAMRTGQVGSTCGRDRTKSRPGTEHEFKSCQDYPLKTNEGKCLFCDCSRTREKMNYANGTLEELNCTDSGTERHELTSWKSFPSIFKFFSEAVKAKNSLVKPTPTRRSNRIKYEEF</sequence>
<evidence type="ECO:0000313" key="2">
    <source>
        <dbReference type="EMBL" id="RMC17995.1"/>
    </source>
</evidence>
<feature type="region of interest" description="Disordered" evidence="1">
    <location>
        <begin position="1"/>
        <end position="42"/>
    </location>
</feature>
<dbReference type="OrthoDB" id="421951at2759"/>
<organism evidence="2 3">
    <name type="scientific">Hirundo rustica rustica</name>
    <dbReference type="NCBI Taxonomy" id="333673"/>
    <lineage>
        <taxon>Eukaryota</taxon>
        <taxon>Metazoa</taxon>
        <taxon>Chordata</taxon>
        <taxon>Craniata</taxon>
        <taxon>Vertebrata</taxon>
        <taxon>Euteleostomi</taxon>
        <taxon>Archelosauria</taxon>
        <taxon>Archosauria</taxon>
        <taxon>Dinosauria</taxon>
        <taxon>Saurischia</taxon>
        <taxon>Theropoda</taxon>
        <taxon>Coelurosauria</taxon>
        <taxon>Aves</taxon>
        <taxon>Neognathae</taxon>
        <taxon>Neoaves</taxon>
        <taxon>Telluraves</taxon>
        <taxon>Australaves</taxon>
        <taxon>Passeriformes</taxon>
        <taxon>Sylvioidea</taxon>
        <taxon>Hirundinidae</taxon>
        <taxon>Hirundo</taxon>
    </lineage>
</organism>
<feature type="compositionally biased region" description="Basic and acidic residues" evidence="1">
    <location>
        <begin position="1"/>
        <end position="10"/>
    </location>
</feature>
<dbReference type="EMBL" id="QRBI01000097">
    <property type="protein sequence ID" value="RMC17995.1"/>
    <property type="molecule type" value="Genomic_DNA"/>
</dbReference>
<name>A0A3M0KXV7_HIRRU</name>
<feature type="compositionally biased region" description="Basic and acidic residues" evidence="1">
    <location>
        <begin position="28"/>
        <end position="42"/>
    </location>
</feature>
<proteinExistence type="predicted"/>
<keyword evidence="3" id="KW-1185">Reference proteome</keyword>
<protein>
    <submittedName>
        <fullName evidence="2">Uncharacterized protein</fullName>
    </submittedName>
</protein>
<evidence type="ECO:0000256" key="1">
    <source>
        <dbReference type="SAM" id="MobiDB-lite"/>
    </source>
</evidence>
<gene>
    <name evidence="2" type="ORF">DUI87_04871</name>
</gene>
<reference evidence="2 3" key="1">
    <citation type="submission" date="2018-07" db="EMBL/GenBank/DDBJ databases">
        <title>A high quality draft genome assembly of the barn swallow (H. rustica rustica).</title>
        <authorList>
            <person name="Formenti G."/>
            <person name="Chiara M."/>
            <person name="Poveda L."/>
            <person name="Francoijs K.-J."/>
            <person name="Bonisoli-Alquati A."/>
            <person name="Canova L."/>
            <person name="Gianfranceschi L."/>
            <person name="Horner D.S."/>
            <person name="Saino N."/>
        </authorList>
    </citation>
    <scope>NUCLEOTIDE SEQUENCE [LARGE SCALE GENOMIC DNA]</scope>
    <source>
        <strain evidence="2">Chelidonia</strain>
        <tissue evidence="2">Blood</tissue>
    </source>
</reference>
<accession>A0A3M0KXV7</accession>
<dbReference type="Proteomes" id="UP000269221">
    <property type="component" value="Unassembled WGS sequence"/>
</dbReference>